<keyword evidence="1" id="KW-0732">Signal</keyword>
<protein>
    <submittedName>
        <fullName evidence="2">Uncharacterized protein</fullName>
    </submittedName>
</protein>
<dbReference type="PANTHER" id="PTHR37433">
    <property type="entry name" value="PROTEIN CBG25136-RELATED"/>
    <property type="match status" value="1"/>
</dbReference>
<dbReference type="Proteomes" id="UP001432027">
    <property type="component" value="Unassembled WGS sequence"/>
</dbReference>
<comment type="caution">
    <text evidence="2">The sequence shown here is derived from an EMBL/GenBank/DDBJ whole genome shotgun (WGS) entry which is preliminary data.</text>
</comment>
<proteinExistence type="predicted"/>
<feature type="chain" id="PRO_5043630107" evidence="1">
    <location>
        <begin position="21"/>
        <end position="184"/>
    </location>
</feature>
<name>A0AAV5TFM1_9BILA</name>
<feature type="non-terminal residue" evidence="2">
    <location>
        <position position="1"/>
    </location>
</feature>
<dbReference type="EMBL" id="BTSX01000004">
    <property type="protein sequence ID" value="GMS92229.1"/>
    <property type="molecule type" value="Genomic_DNA"/>
</dbReference>
<sequence>FYMLHQIAFLFFLASSNVSSSIECFKCTESALIPASVGCNATCTGGFCYRAEKNITPELRILPNESAVVMGCFEFPLEQLKLGCRRNFEGIVLCVCNTDLCNERESAEVVDLAIVDDCMHGSVHELPIATDRRLQPCRSNYCMYSRAAIFDILTYDFPHYFPAGTCVSSESDLGHDLELCSCPY</sequence>
<organism evidence="2 3">
    <name type="scientific">Pristionchus entomophagus</name>
    <dbReference type="NCBI Taxonomy" id="358040"/>
    <lineage>
        <taxon>Eukaryota</taxon>
        <taxon>Metazoa</taxon>
        <taxon>Ecdysozoa</taxon>
        <taxon>Nematoda</taxon>
        <taxon>Chromadorea</taxon>
        <taxon>Rhabditida</taxon>
        <taxon>Rhabditina</taxon>
        <taxon>Diplogasteromorpha</taxon>
        <taxon>Diplogasteroidea</taxon>
        <taxon>Neodiplogasteridae</taxon>
        <taxon>Pristionchus</taxon>
    </lineage>
</organism>
<evidence type="ECO:0000313" key="3">
    <source>
        <dbReference type="Proteomes" id="UP001432027"/>
    </source>
</evidence>
<feature type="signal peptide" evidence="1">
    <location>
        <begin position="1"/>
        <end position="20"/>
    </location>
</feature>
<dbReference type="PANTHER" id="PTHR37433:SF5">
    <property type="entry name" value="DUF753 DOMAIN-CONTAINING PROTEIN-RELATED"/>
    <property type="match status" value="1"/>
</dbReference>
<reference evidence="2" key="1">
    <citation type="submission" date="2023-10" db="EMBL/GenBank/DDBJ databases">
        <title>Genome assembly of Pristionchus species.</title>
        <authorList>
            <person name="Yoshida K."/>
            <person name="Sommer R.J."/>
        </authorList>
    </citation>
    <scope>NUCLEOTIDE SEQUENCE</scope>
    <source>
        <strain evidence="2">RS0144</strain>
    </source>
</reference>
<dbReference type="AlphaFoldDB" id="A0AAV5TFM1"/>
<feature type="non-terminal residue" evidence="2">
    <location>
        <position position="184"/>
    </location>
</feature>
<evidence type="ECO:0000256" key="1">
    <source>
        <dbReference type="SAM" id="SignalP"/>
    </source>
</evidence>
<accession>A0AAV5TFM1</accession>
<evidence type="ECO:0000313" key="2">
    <source>
        <dbReference type="EMBL" id="GMS92229.1"/>
    </source>
</evidence>
<keyword evidence="3" id="KW-1185">Reference proteome</keyword>
<gene>
    <name evidence="2" type="ORF">PENTCL1PPCAC_14404</name>
</gene>